<dbReference type="EMBL" id="CADEHS020000010">
    <property type="protein sequence ID" value="CAG9946350.1"/>
    <property type="molecule type" value="Genomic_DNA"/>
</dbReference>
<proteinExistence type="predicted"/>
<sequence length="286" mass="33566">MSPQSHAERPQLYHENILDMYRPRRLSGEPDRYRLTEYRARKPIFPLKPSTQKALNFWFRTRWVQTLSRQVDRDYTNVYYAQLRPVPIIISLALRLLDSLPRSARTWAQRIFPEWFLPANLIIKCRKDEDPEHLDPVPAYGPLLSNFDNECKAYEQLQPLQGITIPKYYGRANCNGRHAILIQYMPGSNLSEPESGTLTFDEAKELLEKCYLELAQYKACQTDCNIRNFILLPDRKRLMTVDLEYMVVLTDEKLLNFHAVGYPQDLLGSYLRMQKCLRFDGLLEAA</sequence>
<accession>A0ACA9TZG6</accession>
<evidence type="ECO:0000313" key="1">
    <source>
        <dbReference type="EMBL" id="CAG9946350.1"/>
    </source>
</evidence>
<reference evidence="1" key="1">
    <citation type="submission" date="2020-04" db="EMBL/GenBank/DDBJ databases">
        <authorList>
            <person name="Broberg M."/>
        </authorList>
    </citation>
    <scope>NUCLEOTIDE SEQUENCE</scope>
</reference>
<organism evidence="1 2">
    <name type="scientific">Clonostachys rosea f. rosea IK726</name>
    <dbReference type="NCBI Taxonomy" id="1349383"/>
    <lineage>
        <taxon>Eukaryota</taxon>
        <taxon>Fungi</taxon>
        <taxon>Dikarya</taxon>
        <taxon>Ascomycota</taxon>
        <taxon>Pezizomycotina</taxon>
        <taxon>Sordariomycetes</taxon>
        <taxon>Hypocreomycetidae</taxon>
        <taxon>Hypocreales</taxon>
        <taxon>Bionectriaceae</taxon>
        <taxon>Clonostachys</taxon>
    </lineage>
</organism>
<reference evidence="1" key="2">
    <citation type="submission" date="2021-10" db="EMBL/GenBank/DDBJ databases">
        <authorList>
            <person name="Piombo E."/>
        </authorList>
    </citation>
    <scope>NUCLEOTIDE SEQUENCE</scope>
</reference>
<protein>
    <submittedName>
        <fullName evidence="1">Uncharacterized protein</fullName>
    </submittedName>
</protein>
<comment type="caution">
    <text evidence="1">The sequence shown here is derived from an EMBL/GenBank/DDBJ whole genome shotgun (WGS) entry which is preliminary data.</text>
</comment>
<dbReference type="Proteomes" id="UP000836387">
    <property type="component" value="Unassembled WGS sequence"/>
</dbReference>
<evidence type="ECO:0000313" key="2">
    <source>
        <dbReference type="Proteomes" id="UP000836387"/>
    </source>
</evidence>
<keyword evidence="2" id="KW-1185">Reference proteome</keyword>
<gene>
    <name evidence="1" type="ORF">CRV2_00005232</name>
</gene>
<name>A0ACA9TZG6_BIOOC</name>